<evidence type="ECO:0000256" key="4">
    <source>
        <dbReference type="ARBA" id="ARBA00022692"/>
    </source>
</evidence>
<keyword evidence="5 7" id="KW-1133">Transmembrane helix</keyword>
<keyword evidence="3" id="KW-1003">Cell membrane</keyword>
<evidence type="ECO:0000313" key="9">
    <source>
        <dbReference type="EMBL" id="MBC3796228.1"/>
    </source>
</evidence>
<feature type="transmembrane region" description="Helical" evidence="7">
    <location>
        <begin position="268"/>
        <end position="287"/>
    </location>
</feature>
<dbReference type="InterPro" id="IPR020846">
    <property type="entry name" value="MFS_dom"/>
</dbReference>
<comment type="subcellular location">
    <subcellularLocation>
        <location evidence="1">Cell membrane</location>
        <topology evidence="1">Multi-pass membrane protein</topology>
    </subcellularLocation>
</comment>
<feature type="domain" description="Major facilitator superfamily (MFS) profile" evidence="8">
    <location>
        <begin position="23"/>
        <end position="407"/>
    </location>
</feature>
<dbReference type="EMBL" id="WJBB01000003">
    <property type="protein sequence ID" value="MBC3796228.1"/>
    <property type="molecule type" value="Genomic_DNA"/>
</dbReference>
<name>A0ABR6WIV9_9FIRM</name>
<dbReference type="Pfam" id="PF07690">
    <property type="entry name" value="MFS_1"/>
    <property type="match status" value="1"/>
</dbReference>
<dbReference type="PROSITE" id="PS50850">
    <property type="entry name" value="MFS"/>
    <property type="match status" value="1"/>
</dbReference>
<sequence>METSNSAKGEIIMETSNSTKRWLILILMLASFAATFMTRFIWSPLGSTVAPILGISNTAVGSFMSAFFIGYVITQIPGGILADRVGTKYVLSAGVLITGLASIGMSLVTVYSIGFVIRVITGLGAGVVMSCCSKTIAENFEQSERGIAFGILLCGPTVGLTIANKLGVYLLTTYDWQTAFRVTGFIAVVIAILVFIFVKNIKSEPLPSGERTSLLDGIRTVFTNRNLTALSLTGFFFMFLSLGTATWANSYLTTIGFDKVTAGSIMTVYSIAGILASLLTGFIVKWFKLSVRNYLIAVFILIGIVTLLFGFQTNLNALMIIGFIFGFVSYLPNAHLNSLILKYSPQRLSGSVMGVQNCVFQLASIVAPIVIGMSVDITGAFRACWFTLAAAPIIGLIFLFMINDKKEAVE</sequence>
<dbReference type="SUPFAM" id="SSF103473">
    <property type="entry name" value="MFS general substrate transporter"/>
    <property type="match status" value="1"/>
</dbReference>
<keyword evidence="6 7" id="KW-0472">Membrane</keyword>
<evidence type="ECO:0000259" key="8">
    <source>
        <dbReference type="PROSITE" id="PS50850"/>
    </source>
</evidence>
<evidence type="ECO:0000256" key="3">
    <source>
        <dbReference type="ARBA" id="ARBA00022475"/>
    </source>
</evidence>
<feature type="transmembrane region" description="Helical" evidence="7">
    <location>
        <begin position="294"/>
        <end position="311"/>
    </location>
</feature>
<evidence type="ECO:0000256" key="6">
    <source>
        <dbReference type="ARBA" id="ARBA00023136"/>
    </source>
</evidence>
<feature type="transmembrane region" description="Helical" evidence="7">
    <location>
        <begin position="178"/>
        <end position="198"/>
    </location>
</feature>
<accession>A0ABR6WIV9</accession>
<feature type="transmembrane region" description="Helical" evidence="7">
    <location>
        <begin position="227"/>
        <end position="248"/>
    </location>
</feature>
<feature type="transmembrane region" description="Helical" evidence="7">
    <location>
        <begin position="379"/>
        <end position="402"/>
    </location>
</feature>
<organism evidence="9 10">
    <name type="scientific">Acetobacterium tundrae</name>
    <dbReference type="NCBI Taxonomy" id="132932"/>
    <lineage>
        <taxon>Bacteria</taxon>
        <taxon>Bacillati</taxon>
        <taxon>Bacillota</taxon>
        <taxon>Clostridia</taxon>
        <taxon>Eubacteriales</taxon>
        <taxon>Eubacteriaceae</taxon>
        <taxon>Acetobacterium</taxon>
    </lineage>
</organism>
<evidence type="ECO:0000256" key="5">
    <source>
        <dbReference type="ARBA" id="ARBA00022989"/>
    </source>
</evidence>
<protein>
    <submittedName>
        <fullName evidence="9">MFS transporter</fullName>
    </submittedName>
</protein>
<dbReference type="Gene3D" id="1.20.1250.20">
    <property type="entry name" value="MFS general substrate transporter like domains"/>
    <property type="match status" value="2"/>
</dbReference>
<feature type="transmembrane region" description="Helical" evidence="7">
    <location>
        <begin position="149"/>
        <end position="172"/>
    </location>
</feature>
<keyword evidence="2" id="KW-0813">Transport</keyword>
<keyword evidence="4 7" id="KW-0812">Transmembrane</keyword>
<feature type="transmembrane region" description="Helical" evidence="7">
    <location>
        <begin position="348"/>
        <end position="373"/>
    </location>
</feature>
<feature type="transmembrane region" description="Helical" evidence="7">
    <location>
        <begin position="62"/>
        <end position="82"/>
    </location>
</feature>
<feature type="transmembrane region" description="Helical" evidence="7">
    <location>
        <begin position="317"/>
        <end position="336"/>
    </location>
</feature>
<evidence type="ECO:0000313" key="10">
    <source>
        <dbReference type="Proteomes" id="UP000653358"/>
    </source>
</evidence>
<evidence type="ECO:0000256" key="7">
    <source>
        <dbReference type="SAM" id="Phobius"/>
    </source>
</evidence>
<reference evidence="9 10" key="1">
    <citation type="journal article" date="2020" name="mSystems">
        <title>Defining Genomic and Predicted Metabolic Features of the Acetobacterium Genus.</title>
        <authorList>
            <person name="Ross D.E."/>
            <person name="Marshall C.W."/>
            <person name="Gulliver D."/>
            <person name="May H.D."/>
            <person name="Norman R.S."/>
        </authorList>
    </citation>
    <scope>NUCLEOTIDE SEQUENCE [LARGE SCALE GENOMIC DNA]</scope>
    <source>
        <strain evidence="9 10">DSM 9173</strain>
    </source>
</reference>
<feature type="transmembrane region" description="Helical" evidence="7">
    <location>
        <begin position="89"/>
        <end position="109"/>
    </location>
</feature>
<feature type="transmembrane region" description="Helical" evidence="7">
    <location>
        <begin position="115"/>
        <end position="137"/>
    </location>
</feature>
<dbReference type="RefSeq" id="WP_148602717.1">
    <property type="nucleotide sequence ID" value="NZ_RXYB01000004.1"/>
</dbReference>
<dbReference type="PANTHER" id="PTHR43124">
    <property type="entry name" value="PURINE EFFLUX PUMP PBUE"/>
    <property type="match status" value="1"/>
</dbReference>
<comment type="caution">
    <text evidence="9">The sequence shown here is derived from an EMBL/GenBank/DDBJ whole genome shotgun (WGS) entry which is preliminary data.</text>
</comment>
<dbReference type="InterPro" id="IPR011701">
    <property type="entry name" value="MFS"/>
</dbReference>
<feature type="transmembrane region" description="Helical" evidence="7">
    <location>
        <begin position="21"/>
        <end position="42"/>
    </location>
</feature>
<dbReference type="Proteomes" id="UP000653358">
    <property type="component" value="Unassembled WGS sequence"/>
</dbReference>
<evidence type="ECO:0000256" key="2">
    <source>
        <dbReference type="ARBA" id="ARBA00022448"/>
    </source>
</evidence>
<dbReference type="InterPro" id="IPR050189">
    <property type="entry name" value="MFS_Efflux_Transporters"/>
</dbReference>
<dbReference type="PANTHER" id="PTHR43124:SF3">
    <property type="entry name" value="CHLORAMPHENICOL EFFLUX PUMP RV0191"/>
    <property type="match status" value="1"/>
</dbReference>
<dbReference type="InterPro" id="IPR036259">
    <property type="entry name" value="MFS_trans_sf"/>
</dbReference>
<keyword evidence="10" id="KW-1185">Reference proteome</keyword>
<proteinExistence type="predicted"/>
<gene>
    <name evidence="9" type="ORF">GH807_04075</name>
</gene>
<evidence type="ECO:0000256" key="1">
    <source>
        <dbReference type="ARBA" id="ARBA00004651"/>
    </source>
</evidence>